<dbReference type="RefSeq" id="WP_154679479.1">
    <property type="nucleotide sequence ID" value="NZ_CP046115.1"/>
</dbReference>
<evidence type="ECO:0008006" key="4">
    <source>
        <dbReference type="Google" id="ProtNLM"/>
    </source>
</evidence>
<keyword evidence="1" id="KW-0812">Transmembrane</keyword>
<name>A0A6B8MWH0_KLEOX</name>
<feature type="transmembrane region" description="Helical" evidence="1">
    <location>
        <begin position="119"/>
        <end position="140"/>
    </location>
</feature>
<dbReference type="Proteomes" id="UP000427108">
    <property type="component" value="Chromosome"/>
</dbReference>
<protein>
    <recommendedName>
        <fullName evidence="4">DUF3592 domain-containing protein</fullName>
    </recommendedName>
</protein>
<organism evidence="2 3">
    <name type="scientific">Klebsiella oxytoca</name>
    <dbReference type="NCBI Taxonomy" id="571"/>
    <lineage>
        <taxon>Bacteria</taxon>
        <taxon>Pseudomonadati</taxon>
        <taxon>Pseudomonadota</taxon>
        <taxon>Gammaproteobacteria</taxon>
        <taxon>Enterobacterales</taxon>
        <taxon>Enterobacteriaceae</taxon>
        <taxon>Klebsiella/Raoultella group</taxon>
        <taxon>Klebsiella</taxon>
    </lineage>
</organism>
<evidence type="ECO:0000313" key="2">
    <source>
        <dbReference type="EMBL" id="QGN37001.1"/>
    </source>
</evidence>
<dbReference type="EMBL" id="CP046115">
    <property type="protein sequence ID" value="QGN37001.1"/>
    <property type="molecule type" value="Genomic_DNA"/>
</dbReference>
<proteinExistence type="predicted"/>
<accession>A0A6B8MWH0</accession>
<dbReference type="AlphaFoldDB" id="A0A6B8MWH0"/>
<gene>
    <name evidence="2" type="ORF">GJ746_06660</name>
</gene>
<evidence type="ECO:0000313" key="3">
    <source>
        <dbReference type="Proteomes" id="UP000427108"/>
    </source>
</evidence>
<reference evidence="2 3" key="1">
    <citation type="submission" date="2019-11" db="EMBL/GenBank/DDBJ databases">
        <title>Isolation and Application of One Kind of P-Hydroxybenzoic Acid Degrading Bacterium in Mitigating Cropping Obstacle of Cucumber.</title>
        <authorList>
            <person name="Wu F."/>
            <person name="An Y."/>
        </authorList>
    </citation>
    <scope>NUCLEOTIDE SEQUENCE [LARGE SCALE GENOMIC DNA]</scope>
    <source>
        <strain evidence="2 3">P620</strain>
    </source>
</reference>
<evidence type="ECO:0000256" key="1">
    <source>
        <dbReference type="SAM" id="Phobius"/>
    </source>
</evidence>
<keyword evidence="1" id="KW-0472">Membrane</keyword>
<sequence>MKKCLIMLALLSAIWCLYRLWSVSEFERNGQYLSADIIDVHGTGGGRVSPGWVASVRYRFNDKSYVIRDLTALDLGSFPQVYATEPPRDKTVCVIVMADAPQNAIACRDIASQYRKWCVALAASLASAFFIFLLSVYAAAGSRQPDEDEES</sequence>
<keyword evidence="1" id="KW-1133">Transmembrane helix</keyword>